<sequence>MAQASLHTHIDWQHVKVLIIDDQLSSALLIQNILHSIKLTSVDIATCSNTALQCCRTTNYDLILIDFHLEADINGSDLLAAMRKTNCISAHCGVVFISGDRTPEIIVTSMTMDADSFLSKPLNIGMLKQRVVTVYQACLLRRPIYTAIENNKISTAMTLCRQLLRQQGHNLEIEILLIDLLIKQQQWSQAQQLLTLFSQHSQNHKLILRQAQLTHHQGDTPAAICILQTLIKQVPLFVEAYDELAILLQQQQQNDNAKVIAYKALLLTPTISHRSLLVAQLAVNTNDQSLFIKVGKTLVNHLAIIDDDWIVYLAQYTAQFEQLHSQQLSPQRQRKLIKQLKKLFQQANRRLTHNQKKCLTAFRHITLARFTATLQPLTTKRRLLYGLKRYFGQMSQAPAAIMVDALPLLIHFGETRLIGEIYQILMTRTVLDPHSHYRMAQLQQNKFLVENVRLLVAQLATAKATVTLDPQRAYCIYQTILRDYPYNTEAHLGRIASLLAQQQINHLQITSSLQQMKKMPLPSPLLEWLQQLQHQYNDQHIISYDQFSPSSS</sequence>
<keyword evidence="1 2" id="KW-0597">Phosphoprotein</keyword>
<reference evidence="5" key="1">
    <citation type="submission" date="2017-06" db="EMBL/GenBank/DDBJ databases">
        <authorList>
            <person name="Rodrigo-Torres L."/>
            <person name="Arahal R.D."/>
            <person name="Lucena T."/>
        </authorList>
    </citation>
    <scope>NUCLEOTIDE SEQUENCE [LARGE SCALE GENOMIC DNA]</scope>
    <source>
        <strain evidence="5">CECT 9190</strain>
    </source>
</reference>
<feature type="modified residue" description="4-aspartylphosphate" evidence="2">
    <location>
        <position position="66"/>
    </location>
</feature>
<dbReference type="PANTHER" id="PTHR44591:SF3">
    <property type="entry name" value="RESPONSE REGULATORY DOMAIN-CONTAINING PROTEIN"/>
    <property type="match status" value="1"/>
</dbReference>
<dbReference type="Pfam" id="PF00072">
    <property type="entry name" value="Response_reg"/>
    <property type="match status" value="1"/>
</dbReference>
<protein>
    <submittedName>
        <fullName evidence="4">Chemotaxis protein CheY</fullName>
    </submittedName>
</protein>
<dbReference type="InterPro" id="IPR011990">
    <property type="entry name" value="TPR-like_helical_dom_sf"/>
</dbReference>
<gene>
    <name evidence="4" type="primary">cheY_3</name>
    <name evidence="4" type="ORF">PMAL9190_01940</name>
</gene>
<dbReference type="InterPro" id="IPR011006">
    <property type="entry name" value="CheY-like_superfamily"/>
</dbReference>
<dbReference type="PANTHER" id="PTHR44591">
    <property type="entry name" value="STRESS RESPONSE REGULATOR PROTEIN 1"/>
    <property type="match status" value="1"/>
</dbReference>
<dbReference type="EMBL" id="FYAK01000003">
    <property type="protein sequence ID" value="SMY35577.1"/>
    <property type="molecule type" value="Genomic_DNA"/>
</dbReference>
<dbReference type="AlphaFoldDB" id="A0A1Y6MG33"/>
<evidence type="ECO:0000313" key="5">
    <source>
        <dbReference type="Proteomes" id="UP000195963"/>
    </source>
</evidence>
<evidence type="ECO:0000256" key="2">
    <source>
        <dbReference type="PROSITE-ProRule" id="PRU00169"/>
    </source>
</evidence>
<evidence type="ECO:0000259" key="3">
    <source>
        <dbReference type="PROSITE" id="PS50110"/>
    </source>
</evidence>
<accession>A0A1Y6MG33</accession>
<organism evidence="4 5">
    <name type="scientific">Photobacterium malacitanum</name>
    <dbReference type="NCBI Taxonomy" id="2204294"/>
    <lineage>
        <taxon>Bacteria</taxon>
        <taxon>Pseudomonadati</taxon>
        <taxon>Pseudomonadota</taxon>
        <taxon>Gammaproteobacteria</taxon>
        <taxon>Vibrionales</taxon>
        <taxon>Vibrionaceae</taxon>
        <taxon>Photobacterium</taxon>
    </lineage>
</organism>
<dbReference type="GO" id="GO:0000160">
    <property type="term" value="P:phosphorelay signal transduction system"/>
    <property type="evidence" value="ECO:0007669"/>
    <property type="project" value="InterPro"/>
</dbReference>
<dbReference type="Gene3D" id="3.40.50.2300">
    <property type="match status" value="1"/>
</dbReference>
<dbReference type="Pfam" id="PF14559">
    <property type="entry name" value="TPR_19"/>
    <property type="match status" value="1"/>
</dbReference>
<keyword evidence="5" id="KW-1185">Reference proteome</keyword>
<dbReference type="InterPro" id="IPR001789">
    <property type="entry name" value="Sig_transdc_resp-reg_receiver"/>
</dbReference>
<evidence type="ECO:0000313" key="4">
    <source>
        <dbReference type="EMBL" id="SMY35577.1"/>
    </source>
</evidence>
<proteinExistence type="predicted"/>
<name>A0A1Y6MG33_9GAMM</name>
<dbReference type="SMART" id="SM00448">
    <property type="entry name" value="REC"/>
    <property type="match status" value="1"/>
</dbReference>
<dbReference type="SUPFAM" id="SSF52172">
    <property type="entry name" value="CheY-like"/>
    <property type="match status" value="1"/>
</dbReference>
<dbReference type="RefSeq" id="WP_087845006.1">
    <property type="nucleotide sequence ID" value="NZ_FYAK01000003.1"/>
</dbReference>
<evidence type="ECO:0000256" key="1">
    <source>
        <dbReference type="ARBA" id="ARBA00022553"/>
    </source>
</evidence>
<dbReference type="Gene3D" id="1.25.40.10">
    <property type="entry name" value="Tetratricopeptide repeat domain"/>
    <property type="match status" value="2"/>
</dbReference>
<dbReference type="SUPFAM" id="SSF48452">
    <property type="entry name" value="TPR-like"/>
    <property type="match status" value="1"/>
</dbReference>
<dbReference type="PROSITE" id="PS50110">
    <property type="entry name" value="RESPONSE_REGULATORY"/>
    <property type="match status" value="1"/>
</dbReference>
<feature type="domain" description="Response regulatory" evidence="3">
    <location>
        <begin position="16"/>
        <end position="135"/>
    </location>
</feature>
<dbReference type="InterPro" id="IPR050595">
    <property type="entry name" value="Bact_response_regulator"/>
</dbReference>
<dbReference type="Proteomes" id="UP000195963">
    <property type="component" value="Unassembled WGS sequence"/>
</dbReference>